<dbReference type="AlphaFoldDB" id="A0AAW1JYB9"/>
<reference evidence="2 3" key="1">
    <citation type="journal article" date="2024" name="BMC Genomics">
        <title>De novo assembly and annotation of Popillia japonica's genome with initial clues to its potential as an invasive pest.</title>
        <authorList>
            <person name="Cucini C."/>
            <person name="Boschi S."/>
            <person name="Funari R."/>
            <person name="Cardaioli E."/>
            <person name="Iannotti N."/>
            <person name="Marturano G."/>
            <person name="Paoli F."/>
            <person name="Bruttini M."/>
            <person name="Carapelli A."/>
            <person name="Frati F."/>
            <person name="Nardi F."/>
        </authorList>
    </citation>
    <scope>NUCLEOTIDE SEQUENCE [LARGE SCALE GENOMIC DNA]</scope>
    <source>
        <strain evidence="2">DMR45628</strain>
    </source>
</reference>
<accession>A0AAW1JYB9</accession>
<proteinExistence type="predicted"/>
<sequence length="363" mass="41332">MKNYKQFIAMYKNKIPFYTYTPKSEKTHAYVIKGLPEDAEPHDIKQELTELDIKVHNVVKFRNTKHPIYMCMTAEDVTINDLKTKARYLQRAKVYYEAHLSKRALTQCKKCQAWGHATLNCHLGVERCVKCAQNHLSHQCKKDRSLPGKCANCGGEHPASSTECRVYIGEMDKLRTSKEKARLLREPLQNTQNPQYVPASLPPVNAWANRKQFPPLPVKKTQPTTSQQRPVSSKTRSREADAVNSSSDESSSEEDPRPSSVRRRGASSSGHEAGLRNREDRRLASSQRGNAMSYSSPRPVQKSEKENELYLNDIANTMREINAIVNLKKLSSNLKQLLIVIKKCYTPFDEAMAIHQFNLDNAN</sequence>
<evidence type="ECO:0000313" key="2">
    <source>
        <dbReference type="EMBL" id="KAK9710040.1"/>
    </source>
</evidence>
<evidence type="ECO:0008006" key="4">
    <source>
        <dbReference type="Google" id="ProtNLM"/>
    </source>
</evidence>
<name>A0AAW1JYB9_POPJA</name>
<evidence type="ECO:0000256" key="1">
    <source>
        <dbReference type="SAM" id="MobiDB-lite"/>
    </source>
</evidence>
<feature type="region of interest" description="Disordered" evidence="1">
    <location>
        <begin position="214"/>
        <end position="305"/>
    </location>
</feature>
<feature type="compositionally biased region" description="Polar residues" evidence="1">
    <location>
        <begin position="284"/>
        <end position="298"/>
    </location>
</feature>
<keyword evidence="3" id="KW-1185">Reference proteome</keyword>
<feature type="compositionally biased region" description="Basic and acidic residues" evidence="1">
    <location>
        <begin position="273"/>
        <end position="283"/>
    </location>
</feature>
<evidence type="ECO:0000313" key="3">
    <source>
        <dbReference type="Proteomes" id="UP001458880"/>
    </source>
</evidence>
<dbReference type="Proteomes" id="UP001458880">
    <property type="component" value="Unassembled WGS sequence"/>
</dbReference>
<feature type="compositionally biased region" description="Polar residues" evidence="1">
    <location>
        <begin position="221"/>
        <end position="234"/>
    </location>
</feature>
<organism evidence="2 3">
    <name type="scientific">Popillia japonica</name>
    <name type="common">Japanese beetle</name>
    <dbReference type="NCBI Taxonomy" id="7064"/>
    <lineage>
        <taxon>Eukaryota</taxon>
        <taxon>Metazoa</taxon>
        <taxon>Ecdysozoa</taxon>
        <taxon>Arthropoda</taxon>
        <taxon>Hexapoda</taxon>
        <taxon>Insecta</taxon>
        <taxon>Pterygota</taxon>
        <taxon>Neoptera</taxon>
        <taxon>Endopterygota</taxon>
        <taxon>Coleoptera</taxon>
        <taxon>Polyphaga</taxon>
        <taxon>Scarabaeiformia</taxon>
        <taxon>Scarabaeidae</taxon>
        <taxon>Rutelinae</taxon>
        <taxon>Popillia</taxon>
    </lineage>
</organism>
<gene>
    <name evidence="2" type="ORF">QE152_g26276</name>
</gene>
<dbReference type="EMBL" id="JASPKY010000299">
    <property type="protein sequence ID" value="KAK9710040.1"/>
    <property type="molecule type" value="Genomic_DNA"/>
</dbReference>
<protein>
    <recommendedName>
        <fullName evidence="4">Nucleic-acid-binding protein from transposon X-element</fullName>
    </recommendedName>
</protein>
<comment type="caution">
    <text evidence="2">The sequence shown here is derived from an EMBL/GenBank/DDBJ whole genome shotgun (WGS) entry which is preliminary data.</text>
</comment>